<name>A0A2S9IBQ1_9GAMM</name>
<dbReference type="Proteomes" id="UP000239181">
    <property type="component" value="Unassembled WGS sequence"/>
</dbReference>
<accession>A0A2S9IBQ1</accession>
<evidence type="ECO:0000313" key="1">
    <source>
        <dbReference type="EMBL" id="PRD15229.1"/>
    </source>
</evidence>
<comment type="caution">
    <text evidence="1">The sequence shown here is derived from an EMBL/GenBank/DDBJ whole genome shotgun (WGS) entry which is preliminary data.</text>
</comment>
<keyword evidence="2" id="KW-1185">Reference proteome</keyword>
<protein>
    <submittedName>
        <fullName evidence="1">Uncharacterized protein</fullName>
    </submittedName>
</protein>
<evidence type="ECO:0000313" key="2">
    <source>
        <dbReference type="Proteomes" id="UP000239181"/>
    </source>
</evidence>
<gene>
    <name evidence="1" type="ORF">CQW29_12250</name>
</gene>
<reference evidence="1 2" key="1">
    <citation type="submission" date="2017-10" db="EMBL/GenBank/DDBJ databases">
        <title>Draft genome of two endophytic bacteria isolated from 'guarana' Paullinia cupana (Mart.) Ducke.</title>
        <authorList>
            <person name="Siqueira K.A."/>
            <person name="Liotti R.G."/>
            <person name="Mendes T.A."/>
            <person name="Soares M.A."/>
        </authorList>
    </citation>
    <scope>NUCLEOTIDE SEQUENCE [LARGE SCALE GENOMIC DNA]</scope>
    <source>
        <strain evidence="1 2">342</strain>
    </source>
</reference>
<dbReference type="EMBL" id="PDET01000007">
    <property type="protein sequence ID" value="PRD15229.1"/>
    <property type="molecule type" value="Genomic_DNA"/>
</dbReference>
<proteinExistence type="predicted"/>
<sequence length="62" mass="7609">MHFTSQYMSIKPLFLNMWPEHVYGIDTSGRYVDKTRFFKHDDKTGWTYYKRPLIVIFFVINQ</sequence>
<organism evidence="1 2">
    <name type="scientific">Pantoea coffeiphila</name>
    <dbReference type="NCBI Taxonomy" id="1465635"/>
    <lineage>
        <taxon>Bacteria</taxon>
        <taxon>Pseudomonadati</taxon>
        <taxon>Pseudomonadota</taxon>
        <taxon>Gammaproteobacteria</taxon>
        <taxon>Enterobacterales</taxon>
        <taxon>Erwiniaceae</taxon>
        <taxon>Pantoea</taxon>
    </lineage>
</organism>
<dbReference type="AlphaFoldDB" id="A0A2S9IBQ1"/>